<accession>A0A855ISR5</accession>
<evidence type="ECO:0000313" key="2">
    <source>
        <dbReference type="EMBL" id="PMM60911.1"/>
    </source>
</evidence>
<evidence type="ECO:0008006" key="4">
    <source>
        <dbReference type="Google" id="ProtNLM"/>
    </source>
</evidence>
<sequence>MSKIKESIESAFSDSDIERVDKNIESIKASLVSTNQQFARYTILLFVSLFSYHLVLIGQSEEITMLGLKLGSKDFIAKWFLIVPSILLLMQSLAGYLRVYQQESIEWLLAKYRKNEYESGLYRAAFPTSHILSLDLMKRLGTDISPKLIDIPATIIAFASVWLPSLYIIGAYVYCIDVYRGDWQIIVSLVISMFIIWQKTLIVRRSQEI</sequence>
<keyword evidence="1" id="KW-1133">Transmembrane helix</keyword>
<keyword evidence="1" id="KW-0472">Membrane</keyword>
<feature type="transmembrane region" description="Helical" evidence="1">
    <location>
        <begin position="185"/>
        <end position="203"/>
    </location>
</feature>
<feature type="transmembrane region" description="Helical" evidence="1">
    <location>
        <begin position="149"/>
        <end position="173"/>
    </location>
</feature>
<keyword evidence="1" id="KW-0812">Transmembrane</keyword>
<evidence type="ECO:0000256" key="1">
    <source>
        <dbReference type="SAM" id="Phobius"/>
    </source>
</evidence>
<dbReference type="AlphaFoldDB" id="A0A855ISR5"/>
<dbReference type="RefSeq" id="WP_102554724.1">
    <property type="nucleotide sequence ID" value="NZ_MCZJ01000008.1"/>
</dbReference>
<reference evidence="3" key="1">
    <citation type="submission" date="2016-07" db="EMBL/GenBank/DDBJ databases">
        <title>Nontailed viruses are major unrecognized killers of bacteria in the ocean.</title>
        <authorList>
            <person name="Kauffman K."/>
            <person name="Hussain F."/>
            <person name="Yang J."/>
            <person name="Arevalo P."/>
            <person name="Brown J."/>
            <person name="Cutler M."/>
            <person name="Kelly L."/>
            <person name="Polz M.F."/>
        </authorList>
    </citation>
    <scope>NUCLEOTIDE SEQUENCE [LARGE SCALE GENOMIC DNA]</scope>
    <source>
        <strain evidence="3">10N.261.48.A1</strain>
    </source>
</reference>
<protein>
    <recommendedName>
        <fullName evidence="4">ABC transporter permease</fullName>
    </recommendedName>
</protein>
<proteinExistence type="predicted"/>
<organism evidence="2 3">
    <name type="scientific">Vibrio lentus</name>
    <dbReference type="NCBI Taxonomy" id="136468"/>
    <lineage>
        <taxon>Bacteria</taxon>
        <taxon>Pseudomonadati</taxon>
        <taxon>Pseudomonadota</taxon>
        <taxon>Gammaproteobacteria</taxon>
        <taxon>Vibrionales</taxon>
        <taxon>Vibrionaceae</taxon>
        <taxon>Vibrio</taxon>
    </lineage>
</organism>
<evidence type="ECO:0000313" key="3">
    <source>
        <dbReference type="Proteomes" id="UP000235554"/>
    </source>
</evidence>
<gene>
    <name evidence="2" type="ORF">BCT50_18910</name>
</gene>
<feature type="transmembrane region" description="Helical" evidence="1">
    <location>
        <begin position="79"/>
        <end position="100"/>
    </location>
</feature>
<dbReference type="Proteomes" id="UP000235554">
    <property type="component" value="Unassembled WGS sequence"/>
</dbReference>
<dbReference type="EMBL" id="MCZJ01000008">
    <property type="protein sequence ID" value="PMM60911.1"/>
    <property type="molecule type" value="Genomic_DNA"/>
</dbReference>
<name>A0A855ISR5_9VIBR</name>
<feature type="transmembrane region" description="Helical" evidence="1">
    <location>
        <begin position="38"/>
        <end position="58"/>
    </location>
</feature>
<comment type="caution">
    <text evidence="2">The sequence shown here is derived from an EMBL/GenBank/DDBJ whole genome shotgun (WGS) entry which is preliminary data.</text>
</comment>